<gene>
    <name evidence="1" type="ORF">PHSY_000380</name>
</gene>
<reference evidence="2" key="1">
    <citation type="journal article" date="2013" name="Genome Announc.">
        <title>Draft genome sequence of the basidiomycetous yeast-like fungus Pseudozyma hubeiensis SY62, which produces an abundant amount of the biosurfactant mannosylerythritol lipids.</title>
        <authorList>
            <person name="Konishi M."/>
            <person name="Hatada Y."/>
            <person name="Horiuchi J."/>
        </authorList>
    </citation>
    <scope>NUCLEOTIDE SEQUENCE [LARGE SCALE GENOMIC DNA]</scope>
    <source>
        <strain evidence="2">SY62</strain>
    </source>
</reference>
<dbReference type="HOGENOM" id="CLU_2347619_0_0_1"/>
<name>R9NWE3_PSEHS</name>
<dbReference type="RefSeq" id="XP_012186411.1">
    <property type="nucleotide sequence ID" value="XM_012331021.1"/>
</dbReference>
<accession>R9NWE3</accession>
<organism evidence="1 2">
    <name type="scientific">Pseudozyma hubeiensis (strain SY62)</name>
    <name type="common">Yeast</name>
    <dbReference type="NCBI Taxonomy" id="1305764"/>
    <lineage>
        <taxon>Eukaryota</taxon>
        <taxon>Fungi</taxon>
        <taxon>Dikarya</taxon>
        <taxon>Basidiomycota</taxon>
        <taxon>Ustilaginomycotina</taxon>
        <taxon>Ustilaginomycetes</taxon>
        <taxon>Ustilaginales</taxon>
        <taxon>Ustilaginaceae</taxon>
        <taxon>Pseudozyma</taxon>
    </lineage>
</organism>
<evidence type="ECO:0000313" key="1">
    <source>
        <dbReference type="EMBL" id="GAC92824.1"/>
    </source>
</evidence>
<keyword evidence="2" id="KW-1185">Reference proteome</keyword>
<dbReference type="Proteomes" id="UP000014071">
    <property type="component" value="Unassembled WGS sequence"/>
</dbReference>
<protein>
    <submittedName>
        <fullName evidence="1">Uncharacterized protein</fullName>
    </submittedName>
</protein>
<evidence type="ECO:0000313" key="2">
    <source>
        <dbReference type="Proteomes" id="UP000014071"/>
    </source>
</evidence>
<dbReference type="AlphaFoldDB" id="R9NWE3"/>
<proteinExistence type="predicted"/>
<dbReference type="GeneID" id="24105690"/>
<sequence>MYPQGMKRLAEKIARVLNFDSTVRALLRAYSDEDGSSCAASFSAASCARSSSRLRSNVMRNHNQALDHRCSENIDTVSAKYVDETRPRNPATESHQL</sequence>
<dbReference type="EMBL" id="DF238769">
    <property type="protein sequence ID" value="GAC92824.1"/>
    <property type="molecule type" value="Genomic_DNA"/>
</dbReference>